<reference evidence="2 3" key="1">
    <citation type="submission" date="2020-09" db="EMBL/GenBank/DDBJ databases">
        <title>Genome seq and assembly of Chryseobacterium sp.</title>
        <authorList>
            <person name="Chhetri G."/>
        </authorList>
    </citation>
    <scope>NUCLEOTIDE SEQUENCE [LARGE SCALE GENOMIC DNA]</scope>
    <source>
        <strain evidence="2 3">GCR10</strain>
    </source>
</reference>
<dbReference type="SUPFAM" id="SSF69255">
    <property type="entry name" value="gp5 N-terminal domain-like"/>
    <property type="match status" value="1"/>
</dbReference>
<evidence type="ECO:0000259" key="1">
    <source>
        <dbReference type="Pfam" id="PF04717"/>
    </source>
</evidence>
<dbReference type="InterPro" id="IPR006531">
    <property type="entry name" value="Gp5/Vgr_OB"/>
</dbReference>
<dbReference type="Gene3D" id="3.55.50.10">
    <property type="entry name" value="Baseplate protein-like domains"/>
    <property type="match status" value="1"/>
</dbReference>
<dbReference type="Pfam" id="PF05954">
    <property type="entry name" value="Phage_GPD"/>
    <property type="match status" value="1"/>
</dbReference>
<gene>
    <name evidence="2" type="ORF">IC610_08770</name>
</gene>
<sequence>MFQDQNTPKPKVPANLQNPETLKSVQNFAQTELTDKAGKKLEKANQKISKVKNVAGSANNAANMFSNQLIPSNNSMTVADKLWANQPTSKILNANAIPTSQILGINRVVKLEVVIEGKEITHFKHFKLNQSAVKHHNFSLTLAHDTLGGTENHNLEDAQNFLGKRLTVIFKYKDVTDGPERNFVGVITSVGFSQDKGSLGNIVLNGYSPTVLLDAAPHIQSFGGAQKISLNSIADQVIQEGLGGSKFDFRVDAQYGEVSYSSQYEETHYNYLARIAEAYGEQFFYDGEVLHFGKLPPQEESVKLIYGSSVTDVQITMQAQHVKPSFYGYNSSKNEKLTTGDSKINHVSDIARRAYEISEKTFTTPSLRIAPIKASSSMDIDASQKGAAGSKASSVFVTSGSTTVPFLYPGCPADIEMRKSDSNQTSYFTKLLITEVTHEVDARGYYTGNFEAIAADSGYIPRPEFESPKADAQFAKVISNTDPMNQGRVQVQFDWQNGQDTSEFIRVMTPDAGGSDKVSKNRGFMAIPEVGDQVVVNFVHQHPDRPFVMGGMFHGGVGGGGGAGNNIKSLSSRSGNKLELDDGAGSVFLTDQGGANMKFDGAGNATTNANNNKTVTVGNNNTVNVGAVSAINVGGKEGGGANSMLKMDNAGNITLECDTNITIKTGSSSITLTTAGDITIEGLNVKVIGKTTTELGKASANPGIKIDADINIKAAKINSSSSGPTNIKGADVEINKG</sequence>
<dbReference type="RefSeq" id="WP_191736478.1">
    <property type="nucleotide sequence ID" value="NZ_JACYFS010000002.1"/>
</dbReference>
<dbReference type="Pfam" id="PF04717">
    <property type="entry name" value="Phage_base_V"/>
    <property type="match status" value="1"/>
</dbReference>
<protein>
    <submittedName>
        <fullName evidence="2">Vgr family protein</fullName>
    </submittedName>
</protein>
<organism evidence="2 3">
    <name type="scientific">Chryseobacterium caseinilyticum</name>
    <dbReference type="NCBI Taxonomy" id="2771428"/>
    <lineage>
        <taxon>Bacteria</taxon>
        <taxon>Pseudomonadati</taxon>
        <taxon>Bacteroidota</taxon>
        <taxon>Flavobacteriia</taxon>
        <taxon>Flavobacteriales</taxon>
        <taxon>Weeksellaceae</taxon>
        <taxon>Chryseobacterium group</taxon>
        <taxon>Chryseobacterium</taxon>
    </lineage>
</organism>
<dbReference type="SUPFAM" id="SSF69279">
    <property type="entry name" value="Phage tail proteins"/>
    <property type="match status" value="1"/>
</dbReference>
<dbReference type="Proteomes" id="UP000637299">
    <property type="component" value="Unassembled WGS sequence"/>
</dbReference>
<proteinExistence type="predicted"/>
<comment type="caution">
    <text evidence="2">The sequence shown here is derived from an EMBL/GenBank/DDBJ whole genome shotgun (WGS) entry which is preliminary data.</text>
</comment>
<dbReference type="SUPFAM" id="SSF69349">
    <property type="entry name" value="Phage fibre proteins"/>
    <property type="match status" value="1"/>
</dbReference>
<keyword evidence="3" id="KW-1185">Reference proteome</keyword>
<feature type="domain" description="Gp5/Type VI secretion system Vgr protein OB-fold" evidence="1">
    <location>
        <begin position="475"/>
        <end position="553"/>
    </location>
</feature>
<dbReference type="Gene3D" id="2.40.50.230">
    <property type="entry name" value="Gp5 N-terminal domain"/>
    <property type="match status" value="1"/>
</dbReference>
<evidence type="ECO:0000313" key="2">
    <source>
        <dbReference type="EMBL" id="MBD8082507.1"/>
    </source>
</evidence>
<evidence type="ECO:0000313" key="3">
    <source>
        <dbReference type="Proteomes" id="UP000637299"/>
    </source>
</evidence>
<accession>A0ABR8ZB83</accession>
<name>A0ABR8ZB83_9FLAO</name>
<dbReference type="EMBL" id="JACYFS010000002">
    <property type="protein sequence ID" value="MBD8082507.1"/>
    <property type="molecule type" value="Genomic_DNA"/>
</dbReference>
<dbReference type="InterPro" id="IPR037026">
    <property type="entry name" value="Vgr_OB-fold_dom_sf"/>
</dbReference>